<keyword evidence="3" id="KW-1185">Reference proteome</keyword>
<evidence type="ECO:0000259" key="1">
    <source>
        <dbReference type="SMART" id="SM00829"/>
    </source>
</evidence>
<accession>A0A4S8L2X0</accession>
<dbReference type="AlphaFoldDB" id="A0A4S8L2X0"/>
<dbReference type="InterPro" id="IPR020843">
    <property type="entry name" value="ER"/>
</dbReference>
<dbReference type="Gene3D" id="3.90.180.10">
    <property type="entry name" value="Medium-chain alcohol dehydrogenases, catalytic domain"/>
    <property type="match status" value="1"/>
</dbReference>
<reference evidence="2 3" key="1">
    <citation type="journal article" date="2019" name="Nat. Ecol. Evol.">
        <title>Megaphylogeny resolves global patterns of mushroom evolution.</title>
        <authorList>
            <person name="Varga T."/>
            <person name="Krizsan K."/>
            <person name="Foldi C."/>
            <person name="Dima B."/>
            <person name="Sanchez-Garcia M."/>
            <person name="Sanchez-Ramirez S."/>
            <person name="Szollosi G.J."/>
            <person name="Szarkandi J.G."/>
            <person name="Papp V."/>
            <person name="Albert L."/>
            <person name="Andreopoulos W."/>
            <person name="Angelini C."/>
            <person name="Antonin V."/>
            <person name="Barry K.W."/>
            <person name="Bougher N.L."/>
            <person name="Buchanan P."/>
            <person name="Buyck B."/>
            <person name="Bense V."/>
            <person name="Catcheside P."/>
            <person name="Chovatia M."/>
            <person name="Cooper J."/>
            <person name="Damon W."/>
            <person name="Desjardin D."/>
            <person name="Finy P."/>
            <person name="Geml J."/>
            <person name="Haridas S."/>
            <person name="Hughes K."/>
            <person name="Justo A."/>
            <person name="Karasinski D."/>
            <person name="Kautmanova I."/>
            <person name="Kiss B."/>
            <person name="Kocsube S."/>
            <person name="Kotiranta H."/>
            <person name="LaButti K.M."/>
            <person name="Lechner B.E."/>
            <person name="Liimatainen K."/>
            <person name="Lipzen A."/>
            <person name="Lukacs Z."/>
            <person name="Mihaltcheva S."/>
            <person name="Morgado L.N."/>
            <person name="Niskanen T."/>
            <person name="Noordeloos M.E."/>
            <person name="Ohm R.A."/>
            <person name="Ortiz-Santana B."/>
            <person name="Ovrebo C."/>
            <person name="Racz N."/>
            <person name="Riley R."/>
            <person name="Savchenko A."/>
            <person name="Shiryaev A."/>
            <person name="Soop K."/>
            <person name="Spirin V."/>
            <person name="Szebenyi C."/>
            <person name="Tomsovsky M."/>
            <person name="Tulloss R.E."/>
            <person name="Uehling J."/>
            <person name="Grigoriev I.V."/>
            <person name="Vagvolgyi C."/>
            <person name="Papp T."/>
            <person name="Martin F.M."/>
            <person name="Miettinen O."/>
            <person name="Hibbett D.S."/>
            <person name="Nagy L.G."/>
        </authorList>
    </citation>
    <scope>NUCLEOTIDE SEQUENCE [LARGE SCALE GENOMIC DNA]</scope>
    <source>
        <strain evidence="2 3">CBS 962.96</strain>
    </source>
</reference>
<dbReference type="InterPro" id="IPR013154">
    <property type="entry name" value="ADH-like_N"/>
</dbReference>
<feature type="domain" description="Enoyl reductase (ER)" evidence="1">
    <location>
        <begin position="13"/>
        <end position="352"/>
    </location>
</feature>
<dbReference type="PANTHER" id="PTHR45348:SF2">
    <property type="entry name" value="ZINC-TYPE ALCOHOL DEHYDROGENASE-LIKE PROTEIN C2E1P3.01"/>
    <property type="match status" value="1"/>
</dbReference>
<dbReference type="SUPFAM" id="SSF50129">
    <property type="entry name" value="GroES-like"/>
    <property type="match status" value="1"/>
</dbReference>
<dbReference type="PANTHER" id="PTHR45348">
    <property type="entry name" value="HYPOTHETICAL OXIDOREDUCTASE (EUROFUNG)"/>
    <property type="match status" value="1"/>
</dbReference>
<name>A0A4S8L2X0_DENBC</name>
<dbReference type="OrthoDB" id="3233595at2759"/>
<dbReference type="GO" id="GO:0016651">
    <property type="term" value="F:oxidoreductase activity, acting on NAD(P)H"/>
    <property type="evidence" value="ECO:0007669"/>
    <property type="project" value="InterPro"/>
</dbReference>
<dbReference type="EMBL" id="ML179717">
    <property type="protein sequence ID" value="THU82643.1"/>
    <property type="molecule type" value="Genomic_DNA"/>
</dbReference>
<organism evidence="2 3">
    <name type="scientific">Dendrothele bispora (strain CBS 962.96)</name>
    <dbReference type="NCBI Taxonomy" id="1314807"/>
    <lineage>
        <taxon>Eukaryota</taxon>
        <taxon>Fungi</taxon>
        <taxon>Dikarya</taxon>
        <taxon>Basidiomycota</taxon>
        <taxon>Agaricomycotina</taxon>
        <taxon>Agaricomycetes</taxon>
        <taxon>Agaricomycetidae</taxon>
        <taxon>Agaricales</taxon>
        <taxon>Agaricales incertae sedis</taxon>
        <taxon>Dendrothele</taxon>
    </lineage>
</organism>
<dbReference type="InterPro" id="IPR047122">
    <property type="entry name" value="Trans-enoyl_RdTase-like"/>
</dbReference>
<evidence type="ECO:0000313" key="2">
    <source>
        <dbReference type="EMBL" id="THU82643.1"/>
    </source>
</evidence>
<dbReference type="Proteomes" id="UP000297245">
    <property type="component" value="Unassembled WGS sequence"/>
</dbReference>
<dbReference type="SUPFAM" id="SSF51735">
    <property type="entry name" value="NAD(P)-binding Rossmann-fold domains"/>
    <property type="match status" value="1"/>
</dbReference>
<dbReference type="Pfam" id="PF08240">
    <property type="entry name" value="ADH_N"/>
    <property type="match status" value="1"/>
</dbReference>
<dbReference type="Pfam" id="PF00107">
    <property type="entry name" value="ADH_zinc_N"/>
    <property type="match status" value="1"/>
</dbReference>
<dbReference type="InterPro" id="IPR036291">
    <property type="entry name" value="NAD(P)-bd_dom_sf"/>
</dbReference>
<evidence type="ECO:0000313" key="3">
    <source>
        <dbReference type="Proteomes" id="UP000297245"/>
    </source>
</evidence>
<dbReference type="SMART" id="SM00829">
    <property type="entry name" value="PKS_ER"/>
    <property type="match status" value="1"/>
</dbReference>
<proteinExistence type="predicted"/>
<dbReference type="InterPro" id="IPR011032">
    <property type="entry name" value="GroES-like_sf"/>
</dbReference>
<dbReference type="CDD" id="cd08249">
    <property type="entry name" value="enoyl_reductase_like"/>
    <property type="match status" value="1"/>
</dbReference>
<protein>
    <submittedName>
        <fullName evidence="2">GroES-like protein</fullName>
    </submittedName>
</protein>
<dbReference type="Gene3D" id="3.40.50.720">
    <property type="entry name" value="NAD(P)-binding Rossmann-like Domain"/>
    <property type="match status" value="1"/>
</dbReference>
<gene>
    <name evidence="2" type="ORF">K435DRAFT_872092</name>
</gene>
<sequence length="366" mass="38997">MSQKALVLQKKMGSFTVIDISRPSTASLAAGELLIRVQASALNPLEWKIQDFGLPVISDDQYPAVFGFDVAGDVEDVGPSETAQIAGEKKFKKGDRVFFNGAFGNVYAGYQQYTRAPADLVAKIPANLSYSQASAVPVGFLTAAVGLCAEAPIGLGLNPTLVADIKDFHGKAAIVIGGSGSVGQYAIQVLRYIGFSTIITYASTHQSTYLKSLGAKEVIDRKTVSFSDLPATVKKLTSTPIEVVYDTVSSAESQQAGYDALTNGGQMVITLSDAVKNKLDGDGKKVHGVFGSAHPESHREFGRIVFGKLPKLLEEGAIVPNRVEELLNGLEGIVDGLKRIKNNEVSGVKLVAHPQETVVFSHNEDR</sequence>
<dbReference type="InterPro" id="IPR013149">
    <property type="entry name" value="ADH-like_C"/>
</dbReference>